<dbReference type="Pfam" id="PF13673">
    <property type="entry name" value="Acetyltransf_10"/>
    <property type="match status" value="1"/>
</dbReference>
<reference evidence="2 3" key="1">
    <citation type="journal article" date="2018" name="Sci. Rep.">
        <title>Comparative genomics provides insights into the lifestyle and reveals functional heterogeneity of dark septate endophytic fungi.</title>
        <authorList>
            <person name="Knapp D.G."/>
            <person name="Nemeth J.B."/>
            <person name="Barry K."/>
            <person name="Hainaut M."/>
            <person name="Henrissat B."/>
            <person name="Johnson J."/>
            <person name="Kuo A."/>
            <person name="Lim J.H.P."/>
            <person name="Lipzen A."/>
            <person name="Nolan M."/>
            <person name="Ohm R.A."/>
            <person name="Tamas L."/>
            <person name="Grigoriev I.V."/>
            <person name="Spatafora J.W."/>
            <person name="Nagy L.G."/>
            <person name="Kovacs G.M."/>
        </authorList>
    </citation>
    <scope>NUCLEOTIDE SEQUENCE [LARGE SCALE GENOMIC DNA]</scope>
    <source>
        <strain evidence="2 3">DSE2036</strain>
    </source>
</reference>
<evidence type="ECO:0000259" key="1">
    <source>
        <dbReference type="PROSITE" id="PS51186"/>
    </source>
</evidence>
<dbReference type="OrthoDB" id="410198at2759"/>
<dbReference type="InterPro" id="IPR016181">
    <property type="entry name" value="Acyl_CoA_acyltransferase"/>
</dbReference>
<name>A0A2V1E0S1_9PLEO</name>
<dbReference type="AlphaFoldDB" id="A0A2V1E0S1"/>
<dbReference type="PANTHER" id="PTHR42791:SF14">
    <property type="entry name" value="N-ACETYLTRANSFERASE DOMAIN-CONTAINING PROTEIN"/>
    <property type="match status" value="1"/>
</dbReference>
<organism evidence="2 3">
    <name type="scientific">Periconia macrospinosa</name>
    <dbReference type="NCBI Taxonomy" id="97972"/>
    <lineage>
        <taxon>Eukaryota</taxon>
        <taxon>Fungi</taxon>
        <taxon>Dikarya</taxon>
        <taxon>Ascomycota</taxon>
        <taxon>Pezizomycotina</taxon>
        <taxon>Dothideomycetes</taxon>
        <taxon>Pleosporomycetidae</taxon>
        <taxon>Pleosporales</taxon>
        <taxon>Massarineae</taxon>
        <taxon>Periconiaceae</taxon>
        <taxon>Periconia</taxon>
    </lineage>
</organism>
<protein>
    <submittedName>
        <fullName evidence="2">Acyl-CoA N-acyltransferase</fullName>
    </submittedName>
</protein>
<feature type="domain" description="N-acetyltransferase" evidence="1">
    <location>
        <begin position="3"/>
        <end position="212"/>
    </location>
</feature>
<keyword evidence="2" id="KW-0808">Transferase</keyword>
<dbReference type="Proteomes" id="UP000244855">
    <property type="component" value="Unassembled WGS sequence"/>
</dbReference>
<dbReference type="SUPFAM" id="SSF55729">
    <property type="entry name" value="Acyl-CoA N-acyltransferases (Nat)"/>
    <property type="match status" value="1"/>
</dbReference>
<accession>A0A2V1E0S1</accession>
<dbReference type="EMBL" id="KZ805339">
    <property type="protein sequence ID" value="PVI02750.1"/>
    <property type="molecule type" value="Genomic_DNA"/>
</dbReference>
<dbReference type="STRING" id="97972.A0A2V1E0S1"/>
<proteinExistence type="predicted"/>
<dbReference type="GO" id="GO:0016747">
    <property type="term" value="F:acyltransferase activity, transferring groups other than amino-acyl groups"/>
    <property type="evidence" value="ECO:0007669"/>
    <property type="project" value="InterPro"/>
</dbReference>
<keyword evidence="2" id="KW-0012">Acyltransferase</keyword>
<gene>
    <name evidence="2" type="ORF">DM02DRAFT_653238</name>
</gene>
<dbReference type="Gene3D" id="3.40.630.30">
    <property type="match status" value="1"/>
</dbReference>
<evidence type="ECO:0000313" key="2">
    <source>
        <dbReference type="EMBL" id="PVI02750.1"/>
    </source>
</evidence>
<dbReference type="InterPro" id="IPR000182">
    <property type="entry name" value="GNAT_dom"/>
</dbReference>
<keyword evidence="3" id="KW-1185">Reference proteome</keyword>
<evidence type="ECO:0000313" key="3">
    <source>
        <dbReference type="Proteomes" id="UP000244855"/>
    </source>
</evidence>
<dbReference type="PANTHER" id="PTHR42791">
    <property type="entry name" value="GNAT FAMILY ACETYLTRANSFERASE"/>
    <property type="match status" value="1"/>
</dbReference>
<dbReference type="PROSITE" id="PS51186">
    <property type="entry name" value="GNAT"/>
    <property type="match status" value="1"/>
</dbReference>
<sequence length="216" mass="23326">MAIVIREATDADVPKAIELEGAAYAATPSPSGSILFPGPFPPEARQQRTQRVLDSRKEDPAMVFVIAVDEVTGEQMAFSKWCFYKTEEEAKAAPPRLNPSGPGTNEEACKAFFGGLGQKKAEIIGNMPHAYLGMLHTGPQYQKRGAASALLKWGLQRADELNLPVYLESSPTAYPLYRKHGFKDVGSVDVDLAPYGGEGLTHSAPCMVKDATKTTP</sequence>
<dbReference type="InterPro" id="IPR052523">
    <property type="entry name" value="Trichothecene_AcTrans"/>
</dbReference>
<dbReference type="CDD" id="cd04301">
    <property type="entry name" value="NAT_SF"/>
    <property type="match status" value="1"/>
</dbReference>